<sequence length="160" mass="17446">MWPSTKLFAKRSQTPAACELDTKAQLRLLMRPPPPPRARGLAALRAAFSVFAARAPVLRAGSAVDGGAPAWVQQSAMMASSPSSLGMALRPVLGIKLRLHESMLRQRGGHAAALTPEAAEAEWGAALEPAWEEEVGDRFYGRHDQWRAQVEMAAFEMVEW</sequence>
<dbReference type="Proteomes" id="UP000054498">
    <property type="component" value="Unassembled WGS sequence"/>
</dbReference>
<accession>A0A0D2MQM0</accession>
<evidence type="ECO:0000313" key="1">
    <source>
        <dbReference type="EMBL" id="KIY96935.1"/>
    </source>
</evidence>
<reference evidence="1 2" key="1">
    <citation type="journal article" date="2013" name="BMC Genomics">
        <title>Reconstruction of the lipid metabolism for the microalga Monoraphidium neglectum from its genome sequence reveals characteristics suitable for biofuel production.</title>
        <authorList>
            <person name="Bogen C."/>
            <person name="Al-Dilaimi A."/>
            <person name="Albersmeier A."/>
            <person name="Wichmann J."/>
            <person name="Grundmann M."/>
            <person name="Rupp O."/>
            <person name="Lauersen K.J."/>
            <person name="Blifernez-Klassen O."/>
            <person name="Kalinowski J."/>
            <person name="Goesmann A."/>
            <person name="Mussgnug J.H."/>
            <person name="Kruse O."/>
        </authorList>
    </citation>
    <scope>NUCLEOTIDE SEQUENCE [LARGE SCALE GENOMIC DNA]</scope>
    <source>
        <strain evidence="1 2">SAG 48.87</strain>
    </source>
</reference>
<dbReference type="GeneID" id="25728250"/>
<organism evidence="1 2">
    <name type="scientific">Monoraphidium neglectum</name>
    <dbReference type="NCBI Taxonomy" id="145388"/>
    <lineage>
        <taxon>Eukaryota</taxon>
        <taxon>Viridiplantae</taxon>
        <taxon>Chlorophyta</taxon>
        <taxon>core chlorophytes</taxon>
        <taxon>Chlorophyceae</taxon>
        <taxon>CS clade</taxon>
        <taxon>Sphaeropleales</taxon>
        <taxon>Selenastraceae</taxon>
        <taxon>Monoraphidium</taxon>
    </lineage>
</organism>
<protein>
    <submittedName>
        <fullName evidence="1">Uncharacterized protein</fullName>
    </submittedName>
</protein>
<proteinExistence type="predicted"/>
<keyword evidence="2" id="KW-1185">Reference proteome</keyword>
<evidence type="ECO:0000313" key="2">
    <source>
        <dbReference type="Proteomes" id="UP000054498"/>
    </source>
</evidence>
<gene>
    <name evidence="1" type="ORF">MNEG_11029</name>
</gene>
<dbReference type="EMBL" id="KK102781">
    <property type="protein sequence ID" value="KIY96935.1"/>
    <property type="molecule type" value="Genomic_DNA"/>
</dbReference>
<name>A0A0D2MQM0_9CHLO</name>
<dbReference type="AlphaFoldDB" id="A0A0D2MQM0"/>
<dbReference type="RefSeq" id="XP_013895955.1">
    <property type="nucleotide sequence ID" value="XM_014040501.1"/>
</dbReference>
<dbReference type="KEGG" id="mng:MNEG_11029"/>